<reference evidence="3" key="1">
    <citation type="submission" date="2016-09" db="EMBL/GenBank/DDBJ databases">
        <authorList>
            <person name="Varghese N."/>
            <person name="Submissions S."/>
        </authorList>
    </citation>
    <scope>NUCLEOTIDE SEQUENCE [LARGE SCALE GENOMIC DNA]</scope>
    <source>
        <strain evidence="3">JS23</strain>
    </source>
</reference>
<dbReference type="Proteomes" id="UP000243719">
    <property type="component" value="Unassembled WGS sequence"/>
</dbReference>
<feature type="region of interest" description="Disordered" evidence="1">
    <location>
        <begin position="98"/>
        <end position="139"/>
    </location>
</feature>
<gene>
    <name evidence="2" type="ORF">SAMN05216551_101220</name>
</gene>
<evidence type="ECO:0000313" key="3">
    <source>
        <dbReference type="Proteomes" id="UP000243719"/>
    </source>
</evidence>
<feature type="compositionally biased region" description="Basic and acidic residues" evidence="1">
    <location>
        <begin position="101"/>
        <end position="112"/>
    </location>
</feature>
<keyword evidence="3" id="KW-1185">Reference proteome</keyword>
<name>A0A1H2PK53_9BURK</name>
<organism evidence="2 3">
    <name type="scientific">Chitinasiproducens palmae</name>
    <dbReference type="NCBI Taxonomy" id="1770053"/>
    <lineage>
        <taxon>Bacteria</taxon>
        <taxon>Pseudomonadati</taxon>
        <taxon>Pseudomonadota</taxon>
        <taxon>Betaproteobacteria</taxon>
        <taxon>Burkholderiales</taxon>
        <taxon>Burkholderiaceae</taxon>
        <taxon>Chitinasiproducens</taxon>
    </lineage>
</organism>
<dbReference type="EMBL" id="FNLO01000001">
    <property type="protein sequence ID" value="SDV46278.1"/>
    <property type="molecule type" value="Genomic_DNA"/>
</dbReference>
<dbReference type="AlphaFoldDB" id="A0A1H2PK53"/>
<evidence type="ECO:0000313" key="2">
    <source>
        <dbReference type="EMBL" id="SDV46278.1"/>
    </source>
</evidence>
<evidence type="ECO:0000256" key="1">
    <source>
        <dbReference type="SAM" id="MobiDB-lite"/>
    </source>
</evidence>
<accession>A0A1H2PK53</accession>
<proteinExistence type="predicted"/>
<protein>
    <recommendedName>
        <fullName evidence="4">Flagellar FliJ protein</fullName>
    </recommendedName>
</protein>
<dbReference type="STRING" id="1770053.SAMN05216551_101220"/>
<sequence length="139" mass="15866">MLKLRDERLRAARRALSAKVLEGRALEDALRALDEMLAALDAKIDATHLCGAMRRRDLFALRAEETARLAERVALQIEREQIRDAIAAHMESIARATQALRRSEAKHGETLRRASAARQRGARRTENRSMERQADDQRR</sequence>
<feature type="compositionally biased region" description="Basic and acidic residues" evidence="1">
    <location>
        <begin position="123"/>
        <end position="139"/>
    </location>
</feature>
<evidence type="ECO:0008006" key="4">
    <source>
        <dbReference type="Google" id="ProtNLM"/>
    </source>
</evidence>